<dbReference type="InterPro" id="IPR013785">
    <property type="entry name" value="Aldolase_TIM"/>
</dbReference>
<dbReference type="SUPFAM" id="SSF102114">
    <property type="entry name" value="Radical SAM enzymes"/>
    <property type="match status" value="1"/>
</dbReference>
<keyword evidence="2" id="KW-0949">S-adenosyl-L-methionine</keyword>
<dbReference type="GO" id="GO:0051536">
    <property type="term" value="F:iron-sulfur cluster binding"/>
    <property type="evidence" value="ECO:0007669"/>
    <property type="project" value="UniProtKB-KW"/>
</dbReference>
<dbReference type="InterPro" id="IPR007197">
    <property type="entry name" value="rSAM"/>
</dbReference>
<protein>
    <submittedName>
        <fullName evidence="7">Anaerobic ribonucleoside-triphosphate reductase activating protein</fullName>
    </submittedName>
</protein>
<dbReference type="PANTHER" id="PTHR11228">
    <property type="entry name" value="RADICAL SAM DOMAIN PROTEIN"/>
    <property type="match status" value="1"/>
</dbReference>
<gene>
    <name evidence="7" type="ORF">ENJ12_01010</name>
</gene>
<dbReference type="EMBL" id="DRLF01000038">
    <property type="protein sequence ID" value="HEC05406.1"/>
    <property type="molecule type" value="Genomic_DNA"/>
</dbReference>
<comment type="caution">
    <text evidence="7">The sequence shown here is derived from an EMBL/GenBank/DDBJ whole genome shotgun (WGS) entry which is preliminary data.</text>
</comment>
<evidence type="ECO:0000256" key="4">
    <source>
        <dbReference type="ARBA" id="ARBA00023004"/>
    </source>
</evidence>
<dbReference type="CDD" id="cd01335">
    <property type="entry name" value="Radical_SAM"/>
    <property type="match status" value="1"/>
</dbReference>
<dbReference type="InterPro" id="IPR058240">
    <property type="entry name" value="rSAM_sf"/>
</dbReference>
<dbReference type="NCBIfam" id="TIGR02495">
    <property type="entry name" value="NrdG2"/>
    <property type="match status" value="1"/>
</dbReference>
<reference evidence="7" key="1">
    <citation type="journal article" date="2020" name="mSystems">
        <title>Genome- and Community-Level Interaction Insights into Carbon Utilization and Element Cycling Functions of Hydrothermarchaeota in Hydrothermal Sediment.</title>
        <authorList>
            <person name="Zhou Z."/>
            <person name="Liu Y."/>
            <person name="Xu W."/>
            <person name="Pan J."/>
            <person name="Luo Z.H."/>
            <person name="Li M."/>
        </authorList>
    </citation>
    <scope>NUCLEOTIDE SEQUENCE [LARGE SCALE GENOMIC DNA]</scope>
    <source>
        <strain evidence="7">HyVt-458</strain>
    </source>
</reference>
<sequence length="204" mass="22553">MPDSPLRIGGFVPFTAIDYPDKLAAVIFCQGCPWRCSYCHNPHLLPANGDDLLDWQNILRELEKRKGFLDAVVFSGGEPTAQRALSKAMQEVSDLGFSIGLHTAGCYPERLEDLLPLLDWVGLDIKDLPQNYPALTGAKKSGQQAWKSLELLLSTDIPLQIRTTVHSGMTQYHAEALCKELSLLQVKSHVLQPCREATGNQALL</sequence>
<dbReference type="Pfam" id="PF04055">
    <property type="entry name" value="Radical_SAM"/>
    <property type="match status" value="1"/>
</dbReference>
<dbReference type="PROSITE" id="PS51918">
    <property type="entry name" value="RADICAL_SAM"/>
    <property type="match status" value="1"/>
</dbReference>
<organism evidence="7">
    <name type="scientific">Thiolapillus brandeum</name>
    <dbReference type="NCBI Taxonomy" id="1076588"/>
    <lineage>
        <taxon>Bacteria</taxon>
        <taxon>Pseudomonadati</taxon>
        <taxon>Pseudomonadota</taxon>
        <taxon>Gammaproteobacteria</taxon>
        <taxon>Chromatiales</taxon>
        <taxon>Sedimenticolaceae</taxon>
        <taxon>Thiolapillus</taxon>
    </lineage>
</organism>
<accession>A0A831WEB1</accession>
<evidence type="ECO:0000256" key="3">
    <source>
        <dbReference type="ARBA" id="ARBA00022723"/>
    </source>
</evidence>
<dbReference type="InterPro" id="IPR050377">
    <property type="entry name" value="Radical_SAM_PqqE_MftC-like"/>
</dbReference>
<comment type="cofactor">
    <cofactor evidence="1">
        <name>[4Fe-4S] cluster</name>
        <dbReference type="ChEBI" id="CHEBI:49883"/>
    </cofactor>
</comment>
<dbReference type="AlphaFoldDB" id="A0A831WEB1"/>
<evidence type="ECO:0000313" key="7">
    <source>
        <dbReference type="EMBL" id="HEC05406.1"/>
    </source>
</evidence>
<keyword evidence="5" id="KW-0411">Iron-sulfur</keyword>
<name>A0A831WEB1_9GAMM</name>
<dbReference type="SFLD" id="SFLDG01094">
    <property type="entry name" value="Uncharacterised_Radical_SAM_Su"/>
    <property type="match status" value="1"/>
</dbReference>
<keyword evidence="3" id="KW-0479">Metal-binding</keyword>
<dbReference type="Gene3D" id="3.20.20.70">
    <property type="entry name" value="Aldolase class I"/>
    <property type="match status" value="1"/>
</dbReference>
<evidence type="ECO:0000256" key="1">
    <source>
        <dbReference type="ARBA" id="ARBA00001966"/>
    </source>
</evidence>
<evidence type="ECO:0000259" key="6">
    <source>
        <dbReference type="PROSITE" id="PS51918"/>
    </source>
</evidence>
<feature type="domain" description="Radical SAM core" evidence="6">
    <location>
        <begin position="18"/>
        <end position="204"/>
    </location>
</feature>
<dbReference type="GO" id="GO:0003824">
    <property type="term" value="F:catalytic activity"/>
    <property type="evidence" value="ECO:0007669"/>
    <property type="project" value="InterPro"/>
</dbReference>
<evidence type="ECO:0000256" key="5">
    <source>
        <dbReference type="ARBA" id="ARBA00023014"/>
    </source>
</evidence>
<dbReference type="SFLD" id="SFLDS00029">
    <property type="entry name" value="Radical_SAM"/>
    <property type="match status" value="2"/>
</dbReference>
<proteinExistence type="predicted"/>
<dbReference type="PANTHER" id="PTHR11228:SF27">
    <property type="entry name" value="GLYCYL-RADICAL ENZYME ACTIVATING ENZYME MJ1227-RELATED"/>
    <property type="match status" value="1"/>
</dbReference>
<dbReference type="InterPro" id="IPR012840">
    <property type="entry name" value="NrdG2"/>
</dbReference>
<dbReference type="SFLD" id="SFLDG01067">
    <property type="entry name" value="SPASM/twitch_domain_containing"/>
    <property type="match status" value="1"/>
</dbReference>
<dbReference type="GO" id="GO:0046872">
    <property type="term" value="F:metal ion binding"/>
    <property type="evidence" value="ECO:0007669"/>
    <property type="project" value="UniProtKB-KW"/>
</dbReference>
<dbReference type="Proteomes" id="UP000886339">
    <property type="component" value="Unassembled WGS sequence"/>
</dbReference>
<keyword evidence="4" id="KW-0408">Iron</keyword>
<evidence type="ECO:0000256" key="2">
    <source>
        <dbReference type="ARBA" id="ARBA00022691"/>
    </source>
</evidence>